<evidence type="ECO:0000313" key="1">
    <source>
        <dbReference type="Proteomes" id="UP000887576"/>
    </source>
</evidence>
<name>A0AC34RLC2_9BILA</name>
<organism evidence="1 2">
    <name type="scientific">Panagrolaimus sp. JU765</name>
    <dbReference type="NCBI Taxonomy" id="591449"/>
    <lineage>
        <taxon>Eukaryota</taxon>
        <taxon>Metazoa</taxon>
        <taxon>Ecdysozoa</taxon>
        <taxon>Nematoda</taxon>
        <taxon>Chromadorea</taxon>
        <taxon>Rhabditida</taxon>
        <taxon>Tylenchina</taxon>
        <taxon>Panagrolaimomorpha</taxon>
        <taxon>Panagrolaimoidea</taxon>
        <taxon>Panagrolaimidae</taxon>
        <taxon>Panagrolaimus</taxon>
    </lineage>
</organism>
<accession>A0AC34RLC2</accession>
<reference evidence="2" key="1">
    <citation type="submission" date="2022-11" db="UniProtKB">
        <authorList>
            <consortium name="WormBaseParasite"/>
        </authorList>
    </citation>
    <scope>IDENTIFICATION</scope>
</reference>
<dbReference type="WBParaSite" id="JU765_v2.g7793.t1">
    <property type="protein sequence ID" value="JU765_v2.g7793.t1"/>
    <property type="gene ID" value="JU765_v2.g7793"/>
</dbReference>
<evidence type="ECO:0000313" key="2">
    <source>
        <dbReference type="WBParaSite" id="JU765_v2.g7793.t1"/>
    </source>
</evidence>
<protein>
    <submittedName>
        <fullName evidence="2">Uncharacterized protein</fullName>
    </submittedName>
</protein>
<dbReference type="Proteomes" id="UP000887576">
    <property type="component" value="Unplaced"/>
</dbReference>
<proteinExistence type="predicted"/>
<sequence length="335" mass="39328">MPQKQFHHSVKLEGNRPELDDPGGGNVDDDEYDKDKISLRVNPLLRHRRQSFQKSDHQMCHVWTRNSPKDLCNKGRWQRLRALRELSVFSRDCSDETTNVQLGELFRLKWSKIKSESDLLSHTEHLKSGINGRDCLTSTAKSEQCLACFNKIDKSFQIMDKAYDAFNKTLRRFDCMLAVDISSATRPFSPNGTCEDCKKWYRKWLLVQLLDLWIEPPCINWCYYAQLACPHLAPSRQVDYAGHPSFLCRDRKMSYTGEELQSSCTCFHPCDIQRSPPEPSGWWEKNKDRPSIKHGYDFFASSEHCWSRKRRCEQEKLLKEMAIDSNRLPRIWKKI</sequence>